<evidence type="ECO:0000256" key="2">
    <source>
        <dbReference type="ARBA" id="ARBA00022448"/>
    </source>
</evidence>
<keyword evidence="6 8" id="KW-1133">Transmembrane helix</keyword>
<evidence type="ECO:0000259" key="9">
    <source>
        <dbReference type="PROSITE" id="PS50928"/>
    </source>
</evidence>
<dbReference type="RefSeq" id="WP_379590776.1">
    <property type="nucleotide sequence ID" value="NZ_JBHTKK010000002.1"/>
</dbReference>
<evidence type="ECO:0000313" key="10">
    <source>
        <dbReference type="EMBL" id="MFD1065203.1"/>
    </source>
</evidence>
<reference evidence="11" key="1">
    <citation type="journal article" date="2019" name="Int. J. Syst. Evol. Microbiol.">
        <title>The Global Catalogue of Microorganisms (GCM) 10K type strain sequencing project: providing services to taxonomists for standard genome sequencing and annotation.</title>
        <authorList>
            <consortium name="The Broad Institute Genomics Platform"/>
            <consortium name="The Broad Institute Genome Sequencing Center for Infectious Disease"/>
            <person name="Wu L."/>
            <person name="Ma J."/>
        </authorList>
    </citation>
    <scope>NUCLEOTIDE SEQUENCE [LARGE SCALE GENOMIC DNA]</scope>
    <source>
        <strain evidence="11">CCUG 56608</strain>
    </source>
</reference>
<keyword evidence="4 8" id="KW-0812">Transmembrane</keyword>
<accession>A0ABW3NCQ7</accession>
<keyword evidence="11" id="KW-1185">Reference proteome</keyword>
<gene>
    <name evidence="10" type="ORF">ACFQ19_04115</name>
</gene>
<feature type="transmembrane region" description="Helical" evidence="8">
    <location>
        <begin position="156"/>
        <end position="179"/>
    </location>
</feature>
<comment type="similarity">
    <text evidence="8">Belongs to the binding-protein-dependent transport system permease family.</text>
</comment>
<evidence type="ECO:0000256" key="7">
    <source>
        <dbReference type="ARBA" id="ARBA00023136"/>
    </source>
</evidence>
<feature type="transmembrane region" description="Helical" evidence="8">
    <location>
        <begin position="191"/>
        <end position="211"/>
    </location>
</feature>
<dbReference type="Gene3D" id="1.10.3720.10">
    <property type="entry name" value="MetI-like"/>
    <property type="match status" value="1"/>
</dbReference>
<evidence type="ECO:0000256" key="1">
    <source>
        <dbReference type="ARBA" id="ARBA00004651"/>
    </source>
</evidence>
<name>A0ABW3NCQ7_9BACI</name>
<feature type="transmembrane region" description="Helical" evidence="8">
    <location>
        <begin position="57"/>
        <end position="78"/>
    </location>
</feature>
<dbReference type="Proteomes" id="UP001597041">
    <property type="component" value="Unassembled WGS sequence"/>
</dbReference>
<proteinExistence type="inferred from homology"/>
<dbReference type="NCBIfam" id="TIGR01726">
    <property type="entry name" value="HEQRo_perm_3TM"/>
    <property type="match status" value="1"/>
</dbReference>
<dbReference type="InterPro" id="IPR000515">
    <property type="entry name" value="MetI-like"/>
</dbReference>
<dbReference type="EMBL" id="JBHTKK010000002">
    <property type="protein sequence ID" value="MFD1065203.1"/>
    <property type="molecule type" value="Genomic_DNA"/>
</dbReference>
<organism evidence="10 11">
    <name type="scientific">Oceanobacillus locisalsi</name>
    <dbReference type="NCBI Taxonomy" id="546107"/>
    <lineage>
        <taxon>Bacteria</taxon>
        <taxon>Bacillati</taxon>
        <taxon>Bacillota</taxon>
        <taxon>Bacilli</taxon>
        <taxon>Bacillales</taxon>
        <taxon>Bacillaceae</taxon>
        <taxon>Oceanobacillus</taxon>
    </lineage>
</organism>
<evidence type="ECO:0000313" key="11">
    <source>
        <dbReference type="Proteomes" id="UP001597041"/>
    </source>
</evidence>
<evidence type="ECO:0000256" key="5">
    <source>
        <dbReference type="ARBA" id="ARBA00022970"/>
    </source>
</evidence>
<comment type="caution">
    <text evidence="10">The sequence shown here is derived from an EMBL/GenBank/DDBJ whole genome shotgun (WGS) entry which is preliminary data.</text>
</comment>
<sequence>MKEVVTISAILEITPQLLRGVQITVTILIAAALFSYIMSFIAGLCRLSNNFLLRKITGFYVEVFRGTSLIVQLFWLYYAVPMLFGINLGSNWWIGVIAIGLNYGAYLSEVVRSSILSVAQGQYEAATALNMSSFQRMRLIIFPQAVRMMLPEFGNYTIQILKGTSLVSLIGLTDILYYGDVMRSTSLSLSPLIYLMALIFYFILALPLIFLTRKAEKIAKKGVAS</sequence>
<evidence type="ECO:0000256" key="8">
    <source>
        <dbReference type="RuleBase" id="RU363032"/>
    </source>
</evidence>
<dbReference type="SUPFAM" id="SSF161098">
    <property type="entry name" value="MetI-like"/>
    <property type="match status" value="1"/>
</dbReference>
<comment type="subcellular location">
    <subcellularLocation>
        <location evidence="1 8">Cell membrane</location>
        <topology evidence="1 8">Multi-pass membrane protein</topology>
    </subcellularLocation>
</comment>
<dbReference type="InterPro" id="IPR010065">
    <property type="entry name" value="AA_ABC_transptr_permease_3TM"/>
</dbReference>
<protein>
    <submittedName>
        <fullName evidence="10">Amino acid ABC transporter permease</fullName>
    </submittedName>
</protein>
<evidence type="ECO:0000256" key="4">
    <source>
        <dbReference type="ARBA" id="ARBA00022692"/>
    </source>
</evidence>
<dbReference type="CDD" id="cd06261">
    <property type="entry name" value="TM_PBP2"/>
    <property type="match status" value="1"/>
</dbReference>
<keyword evidence="5" id="KW-0029">Amino-acid transport</keyword>
<keyword evidence="3" id="KW-1003">Cell membrane</keyword>
<keyword evidence="7 8" id="KW-0472">Membrane</keyword>
<dbReference type="Pfam" id="PF00528">
    <property type="entry name" value="BPD_transp_1"/>
    <property type="match status" value="1"/>
</dbReference>
<dbReference type="PANTHER" id="PTHR30614">
    <property type="entry name" value="MEMBRANE COMPONENT OF AMINO ACID ABC TRANSPORTER"/>
    <property type="match status" value="1"/>
</dbReference>
<dbReference type="InterPro" id="IPR035906">
    <property type="entry name" value="MetI-like_sf"/>
</dbReference>
<dbReference type="PROSITE" id="PS50928">
    <property type="entry name" value="ABC_TM1"/>
    <property type="match status" value="1"/>
</dbReference>
<feature type="transmembrane region" description="Helical" evidence="8">
    <location>
        <begin position="20"/>
        <end position="45"/>
    </location>
</feature>
<dbReference type="PANTHER" id="PTHR30614:SF0">
    <property type="entry name" value="L-CYSTINE TRANSPORT SYSTEM PERMEASE PROTEIN TCYL"/>
    <property type="match status" value="1"/>
</dbReference>
<feature type="domain" description="ABC transmembrane type-1" evidence="9">
    <location>
        <begin position="21"/>
        <end position="204"/>
    </location>
</feature>
<evidence type="ECO:0000256" key="6">
    <source>
        <dbReference type="ARBA" id="ARBA00022989"/>
    </source>
</evidence>
<dbReference type="InterPro" id="IPR043429">
    <property type="entry name" value="ArtM/GltK/GlnP/TcyL/YhdX-like"/>
</dbReference>
<feature type="transmembrane region" description="Helical" evidence="8">
    <location>
        <begin position="90"/>
        <end position="107"/>
    </location>
</feature>
<evidence type="ECO:0000256" key="3">
    <source>
        <dbReference type="ARBA" id="ARBA00022475"/>
    </source>
</evidence>
<keyword evidence="2 8" id="KW-0813">Transport</keyword>